<dbReference type="GO" id="GO:0005737">
    <property type="term" value="C:cytoplasm"/>
    <property type="evidence" value="ECO:0007669"/>
    <property type="project" value="TreeGrafter"/>
</dbReference>
<dbReference type="PANTHER" id="PTHR13710">
    <property type="entry name" value="DNA HELICASE RECQ FAMILY MEMBER"/>
    <property type="match status" value="1"/>
</dbReference>
<dbReference type="GO" id="GO:0000724">
    <property type="term" value="P:double-strand break repair via homologous recombination"/>
    <property type="evidence" value="ECO:0007669"/>
    <property type="project" value="TreeGrafter"/>
</dbReference>
<dbReference type="GO" id="GO:0043138">
    <property type="term" value="F:3'-5' DNA helicase activity"/>
    <property type="evidence" value="ECO:0007669"/>
    <property type="project" value="TreeGrafter"/>
</dbReference>
<evidence type="ECO:0000256" key="2">
    <source>
        <dbReference type="ARBA" id="ARBA00023235"/>
    </source>
</evidence>
<dbReference type="GO" id="GO:0016787">
    <property type="term" value="F:hydrolase activity"/>
    <property type="evidence" value="ECO:0007669"/>
    <property type="project" value="UniProtKB-KW"/>
</dbReference>
<evidence type="ECO:0000256" key="1">
    <source>
        <dbReference type="ARBA" id="ARBA00023125"/>
    </source>
</evidence>
<keyword evidence="4" id="KW-0347">Helicase</keyword>
<keyword evidence="4" id="KW-0067">ATP-binding</keyword>
<evidence type="ECO:0000313" key="4">
    <source>
        <dbReference type="EMBL" id="PJE77421.1"/>
    </source>
</evidence>
<dbReference type="SUPFAM" id="SSF52540">
    <property type="entry name" value="P-loop containing nucleoside triphosphate hydrolases"/>
    <property type="match status" value="1"/>
</dbReference>
<evidence type="ECO:0000259" key="3">
    <source>
        <dbReference type="PROSITE" id="PS51194"/>
    </source>
</evidence>
<dbReference type="PROSITE" id="PS51194">
    <property type="entry name" value="HELICASE_CTER"/>
    <property type="match status" value="1"/>
</dbReference>
<dbReference type="GO" id="GO:0009378">
    <property type="term" value="F:four-way junction helicase activity"/>
    <property type="evidence" value="ECO:0007669"/>
    <property type="project" value="TreeGrafter"/>
</dbReference>
<dbReference type="Gene3D" id="3.40.50.300">
    <property type="entry name" value="P-loop containing nucleotide triphosphate hydrolases"/>
    <property type="match status" value="1"/>
</dbReference>
<dbReference type="AlphaFoldDB" id="A0A2H9T2H1"/>
<dbReference type="Pfam" id="PF00271">
    <property type="entry name" value="Helicase_C"/>
    <property type="match status" value="1"/>
</dbReference>
<sequence length="266" mass="30246">MTCLFSRCPHLAVTATSSLSSILELTKTLQYENHVTVNPDRPNIYIDKKPRLPNSKKTDKYDELIDPLAQELKIKLLDFPVTIVYVESLDALGYYYQYLNSTLKELQYHPSTDKTPESRLFAQYHTDYTQGMKSHILQELRKDNPHLRLVLATVALGMGLNAPSITRIVHCRPPTTLEKYLQEIGRAGRTGQNSTAILYYNKSDIAKNRKGLSPDMVNFCNVNDACLRVELVKYFGFQTTVFDGPMDECCSNCRQSLVNAAENMHV</sequence>
<keyword evidence="4" id="KW-0547">Nucleotide-binding</keyword>
<protein>
    <submittedName>
        <fullName evidence="4">ATP-dependent DNA helicase RecQ</fullName>
        <ecNumber evidence="4">3.6.4.12</ecNumber>
    </submittedName>
</protein>
<keyword evidence="1" id="KW-0238">DNA-binding</keyword>
<dbReference type="GO" id="GO:0005694">
    <property type="term" value="C:chromosome"/>
    <property type="evidence" value="ECO:0007669"/>
    <property type="project" value="TreeGrafter"/>
</dbReference>
<organism evidence="4">
    <name type="scientific">invertebrate metagenome</name>
    <dbReference type="NCBI Taxonomy" id="1711999"/>
    <lineage>
        <taxon>unclassified sequences</taxon>
        <taxon>metagenomes</taxon>
        <taxon>organismal metagenomes</taxon>
    </lineage>
</organism>
<accession>A0A2H9T2H1</accession>
<gene>
    <name evidence="4" type="primary">recQ_3</name>
    <name evidence="4" type="ORF">CI610_03656</name>
</gene>
<dbReference type="SMART" id="SM00490">
    <property type="entry name" value="HELICc"/>
    <property type="match status" value="1"/>
</dbReference>
<dbReference type="EC" id="3.6.4.12" evidence="4"/>
<name>A0A2H9T2H1_9ZZZZ</name>
<keyword evidence="2" id="KW-0413">Isomerase</keyword>
<dbReference type="InterPro" id="IPR001650">
    <property type="entry name" value="Helicase_C-like"/>
</dbReference>
<proteinExistence type="predicted"/>
<feature type="domain" description="Helicase C-terminal" evidence="3">
    <location>
        <begin position="60"/>
        <end position="235"/>
    </location>
</feature>
<reference evidence="4" key="1">
    <citation type="journal article" date="2017" name="Appl. Environ. Microbiol.">
        <title>Molecular characterization of an Endozoicomonas-like organism causing infection in king scallop Pecten maximus L.</title>
        <authorList>
            <person name="Cano I."/>
            <person name="van Aerle R."/>
            <person name="Ross S."/>
            <person name="Verner-Jeffreys D.W."/>
            <person name="Paley R.K."/>
            <person name="Rimmer G."/>
            <person name="Ryder D."/>
            <person name="Hooper P."/>
            <person name="Stone D."/>
            <person name="Feist S.W."/>
        </authorList>
    </citation>
    <scope>NUCLEOTIDE SEQUENCE</scope>
</reference>
<dbReference type="GO" id="GO:0005634">
    <property type="term" value="C:nucleus"/>
    <property type="evidence" value="ECO:0007669"/>
    <property type="project" value="TreeGrafter"/>
</dbReference>
<dbReference type="GO" id="GO:0003677">
    <property type="term" value="F:DNA binding"/>
    <property type="evidence" value="ECO:0007669"/>
    <property type="project" value="UniProtKB-KW"/>
</dbReference>
<dbReference type="PANTHER" id="PTHR13710:SF153">
    <property type="entry name" value="RECQ-LIKE DNA HELICASE BLM"/>
    <property type="match status" value="1"/>
</dbReference>
<dbReference type="EMBL" id="NSIT01000625">
    <property type="protein sequence ID" value="PJE77421.1"/>
    <property type="molecule type" value="Genomic_DNA"/>
</dbReference>
<dbReference type="InterPro" id="IPR027417">
    <property type="entry name" value="P-loop_NTPase"/>
</dbReference>
<comment type="caution">
    <text evidence="4">The sequence shown here is derived from an EMBL/GenBank/DDBJ whole genome shotgun (WGS) entry which is preliminary data.</text>
</comment>
<keyword evidence="4" id="KW-0378">Hydrolase</keyword>